<reference evidence="6 7" key="1">
    <citation type="submission" date="2017-02" db="EMBL/GenBank/DDBJ databases">
        <authorList>
            <person name="Peterson S.W."/>
        </authorList>
    </citation>
    <scope>NUCLEOTIDE SEQUENCE [LARGE SCALE GENOMIC DNA]</scope>
    <source>
        <strain evidence="6 7">B Ar 00.02</strain>
    </source>
</reference>
<evidence type="ECO:0000313" key="6">
    <source>
        <dbReference type="EMBL" id="SJM51808.1"/>
    </source>
</evidence>
<feature type="domain" description="Glycosyl hydrolase family 13 catalytic" evidence="5">
    <location>
        <begin position="132"/>
        <end position="573"/>
    </location>
</feature>
<keyword evidence="2 6" id="KW-0378">Hydrolase</keyword>
<dbReference type="EC" id="3.2.1.-" evidence="6"/>
<dbReference type="SUPFAM" id="SSF51445">
    <property type="entry name" value="(Trans)glycosidases"/>
    <property type="match status" value="1"/>
</dbReference>
<feature type="compositionally biased region" description="Basic and acidic residues" evidence="4">
    <location>
        <begin position="468"/>
        <end position="487"/>
    </location>
</feature>
<gene>
    <name evidence="6" type="ORF">FM101_02575</name>
</gene>
<dbReference type="SMART" id="SM00642">
    <property type="entry name" value="Aamy"/>
    <property type="match status" value="1"/>
</dbReference>
<sequence length="710" mass="77406">MNHSPATGTPRREPPVGESTALVSGISAAVPVPGAEAVDDSVNVAVFAPDLESVDIHYTDPSGQLVVTVLTGHTGQTHHGLVKALRPGASYAFWAHGADLPGDGQLLLDPYARAIVEDDDGALWGVHVSEDFDWGGDAPPLVPWRNTVIYEAHVRGQSMLHPDVPEELRGTYAGMAHPSVIAHLLSLGVTAVELLPIHFHLDEPHLQDLGLPNYWGYNTLGFFAPHGDYASAAARKAGPAAVRDELKGMIRLLHQAGLEVILDVVYNHTAEGGADQKTYSWRGLGNLAYYRHDEAGNYVDTTGCGNTLDFSTLPVIEMALASLRHWVADYHIDGFRFDLAVTLGRDEENRFTPHHPFLEALSADPLLSRVKLIAEPWDVGFDGWQTGRFNGDFADWNDGYRDTVREFWVSGRGALDGGGQAPNVARLASVLAGSRETFAASGRGPLASINLVTAHDGFSLRDLVSHDRKHNEANGESNRDGSDDNRSYNHGVEGMSGDEAIDEARLQTASNVMGTLLLSLGVPMITAGDEFGKTQRGNNNAYCQDNELSWLDWTPDAFGEKILRRTKAFSKIRREFLQHQPFVYPTIAESSYLLWLNAEGVPMRQEEWTDGGTRLVQLLMGSASGSIDGLIIFNGHLDEQQIRLPAAESLKDFRPSEAAETSFELRYGTATDIKIRQGTVLTAGDQDFVQGNSISVYRCEAPRSRSVTTP</sequence>
<dbReference type="EMBL" id="FUHW01000013">
    <property type="protein sequence ID" value="SJM51808.1"/>
    <property type="molecule type" value="Genomic_DNA"/>
</dbReference>
<dbReference type="RefSeq" id="WP_245806604.1">
    <property type="nucleotide sequence ID" value="NZ_FUHW01000013.1"/>
</dbReference>
<dbReference type="InterPro" id="IPR006047">
    <property type="entry name" value="GH13_cat_dom"/>
</dbReference>
<proteinExistence type="inferred from homology"/>
<dbReference type="InterPro" id="IPR011837">
    <property type="entry name" value="Glycogen_debranch_GlgX"/>
</dbReference>
<name>A0A1R4F7B8_9MICC</name>
<dbReference type="InterPro" id="IPR013780">
    <property type="entry name" value="Glyco_hydro_b"/>
</dbReference>
<dbReference type="InterPro" id="IPR044505">
    <property type="entry name" value="GlgX_Isoamylase_N_E_set"/>
</dbReference>
<accession>A0A1R4F7B8</accession>
<dbReference type="Gene3D" id="2.60.40.1180">
    <property type="entry name" value="Golgi alpha-mannosidase II"/>
    <property type="match status" value="1"/>
</dbReference>
<evidence type="ECO:0000256" key="2">
    <source>
        <dbReference type="ARBA" id="ARBA00022801"/>
    </source>
</evidence>
<evidence type="ECO:0000256" key="1">
    <source>
        <dbReference type="ARBA" id="ARBA00008061"/>
    </source>
</evidence>
<organism evidence="6 7">
    <name type="scientific">Arthrobacter rhombi</name>
    <dbReference type="NCBI Taxonomy" id="71253"/>
    <lineage>
        <taxon>Bacteria</taxon>
        <taxon>Bacillati</taxon>
        <taxon>Actinomycetota</taxon>
        <taxon>Actinomycetes</taxon>
        <taxon>Micrococcales</taxon>
        <taxon>Micrococcaceae</taxon>
        <taxon>Arthrobacter</taxon>
    </lineage>
</organism>
<dbReference type="Pfam" id="PF02922">
    <property type="entry name" value="CBM_48"/>
    <property type="match status" value="1"/>
</dbReference>
<dbReference type="Gene3D" id="2.60.40.10">
    <property type="entry name" value="Immunoglobulins"/>
    <property type="match status" value="1"/>
</dbReference>
<dbReference type="SUPFAM" id="SSF81296">
    <property type="entry name" value="E set domains"/>
    <property type="match status" value="1"/>
</dbReference>
<dbReference type="SUPFAM" id="SSF51011">
    <property type="entry name" value="Glycosyl hydrolase domain"/>
    <property type="match status" value="1"/>
</dbReference>
<dbReference type="InterPro" id="IPR013783">
    <property type="entry name" value="Ig-like_fold"/>
</dbReference>
<keyword evidence="3 6" id="KW-0326">Glycosidase</keyword>
<dbReference type="AlphaFoldDB" id="A0A1R4F7B8"/>
<dbReference type="PANTHER" id="PTHR43002">
    <property type="entry name" value="GLYCOGEN DEBRANCHING ENZYME"/>
    <property type="match status" value="1"/>
</dbReference>
<dbReference type="InterPro" id="IPR004193">
    <property type="entry name" value="Glyco_hydro_13_N"/>
</dbReference>
<dbReference type="NCBIfam" id="TIGR02100">
    <property type="entry name" value="glgX_debranch"/>
    <property type="match status" value="1"/>
</dbReference>
<evidence type="ECO:0000313" key="7">
    <source>
        <dbReference type="Proteomes" id="UP000195913"/>
    </source>
</evidence>
<dbReference type="InterPro" id="IPR014756">
    <property type="entry name" value="Ig_E-set"/>
</dbReference>
<keyword evidence="7" id="KW-1185">Reference proteome</keyword>
<dbReference type="Proteomes" id="UP000195913">
    <property type="component" value="Unassembled WGS sequence"/>
</dbReference>
<dbReference type="CDD" id="cd11326">
    <property type="entry name" value="AmyAc_Glg_debranch"/>
    <property type="match status" value="1"/>
</dbReference>
<evidence type="ECO:0000259" key="5">
    <source>
        <dbReference type="SMART" id="SM00642"/>
    </source>
</evidence>
<dbReference type="GO" id="GO:0005980">
    <property type="term" value="P:glycogen catabolic process"/>
    <property type="evidence" value="ECO:0007669"/>
    <property type="project" value="InterPro"/>
</dbReference>
<feature type="region of interest" description="Disordered" evidence="4">
    <location>
        <begin position="468"/>
        <end position="495"/>
    </location>
</feature>
<comment type="similarity">
    <text evidence="1">Belongs to the glycosyl hydrolase 13 family.</text>
</comment>
<evidence type="ECO:0000256" key="4">
    <source>
        <dbReference type="SAM" id="MobiDB-lite"/>
    </source>
</evidence>
<dbReference type="CDD" id="cd02856">
    <property type="entry name" value="E_set_GDE_Isoamylase_N"/>
    <property type="match status" value="1"/>
</dbReference>
<dbReference type="Gene3D" id="3.20.20.80">
    <property type="entry name" value="Glycosidases"/>
    <property type="match status" value="1"/>
</dbReference>
<evidence type="ECO:0000256" key="3">
    <source>
        <dbReference type="ARBA" id="ARBA00023295"/>
    </source>
</evidence>
<protein>
    <submittedName>
        <fullName evidence="6">Glycogen debranching enzyme</fullName>
        <ecNumber evidence="6">3.2.1.-</ecNumber>
    </submittedName>
</protein>
<dbReference type="GO" id="GO:0004135">
    <property type="term" value="F:amylo-alpha-1,6-glucosidase activity"/>
    <property type="evidence" value="ECO:0007669"/>
    <property type="project" value="InterPro"/>
</dbReference>
<dbReference type="InterPro" id="IPR017853">
    <property type="entry name" value="GH"/>
</dbReference>